<dbReference type="Proteomes" id="UP000054064">
    <property type="component" value="Unassembled WGS sequence"/>
</dbReference>
<keyword evidence="3" id="KW-1185">Reference proteome</keyword>
<dbReference type="GO" id="GO:0008017">
    <property type="term" value="F:microtubule binding"/>
    <property type="evidence" value="ECO:0007669"/>
    <property type="project" value="TreeGrafter"/>
</dbReference>
<feature type="region of interest" description="Disordered" evidence="1">
    <location>
        <begin position="1"/>
        <end position="46"/>
    </location>
</feature>
<dbReference type="GO" id="GO:0070652">
    <property type="term" value="C:HAUS complex"/>
    <property type="evidence" value="ECO:0007669"/>
    <property type="project" value="InterPro"/>
</dbReference>
<dbReference type="InterPro" id="IPR026797">
    <property type="entry name" value="HAUS_6"/>
</dbReference>
<gene>
    <name evidence="2" type="ORF">N320_08462</name>
</gene>
<accession>A0A091HEC1</accession>
<evidence type="ECO:0000313" key="2">
    <source>
        <dbReference type="EMBL" id="KFO93814.1"/>
    </source>
</evidence>
<protein>
    <submittedName>
        <fullName evidence="2">HAUS augmin-like complex subunit 6</fullName>
    </submittedName>
</protein>
<dbReference type="PANTHER" id="PTHR16151">
    <property type="entry name" value="HAUS AUGMIN-LIKE COMPLEX SUBUNIT 6"/>
    <property type="match status" value="1"/>
</dbReference>
<evidence type="ECO:0000313" key="3">
    <source>
        <dbReference type="Proteomes" id="UP000054064"/>
    </source>
</evidence>
<feature type="non-terminal residue" evidence="2">
    <location>
        <position position="1"/>
    </location>
</feature>
<evidence type="ECO:0000256" key="1">
    <source>
        <dbReference type="SAM" id="MobiDB-lite"/>
    </source>
</evidence>
<dbReference type="GO" id="GO:1990498">
    <property type="term" value="C:mitotic spindle microtubule"/>
    <property type="evidence" value="ECO:0007669"/>
    <property type="project" value="TreeGrafter"/>
</dbReference>
<dbReference type="AlphaFoldDB" id="A0A091HEC1"/>
<dbReference type="GO" id="GO:0051225">
    <property type="term" value="P:spindle assembly"/>
    <property type="evidence" value="ECO:0007669"/>
    <property type="project" value="InterPro"/>
</dbReference>
<proteinExistence type="predicted"/>
<reference evidence="2 3" key="1">
    <citation type="submission" date="2014-04" db="EMBL/GenBank/DDBJ databases">
        <title>Genome evolution of avian class.</title>
        <authorList>
            <person name="Zhang G."/>
            <person name="Li C."/>
        </authorList>
    </citation>
    <scope>NUCLEOTIDE SEQUENCE [LARGE SCALE GENOMIC DNA]</scope>
    <source>
        <strain evidence="2">BGI_N320</strain>
    </source>
</reference>
<feature type="compositionally biased region" description="Basic and acidic residues" evidence="1">
    <location>
        <begin position="36"/>
        <end position="46"/>
    </location>
</feature>
<dbReference type="PANTHER" id="PTHR16151:SF2">
    <property type="entry name" value="HAUS AUGMIN-LIKE COMPLEX SUBUNIT 6"/>
    <property type="match status" value="1"/>
</dbReference>
<organism evidence="2 3">
    <name type="scientific">Buceros rhinoceros silvestris</name>
    <dbReference type="NCBI Taxonomy" id="175836"/>
    <lineage>
        <taxon>Eukaryota</taxon>
        <taxon>Metazoa</taxon>
        <taxon>Chordata</taxon>
        <taxon>Craniata</taxon>
        <taxon>Vertebrata</taxon>
        <taxon>Euteleostomi</taxon>
        <taxon>Archelosauria</taxon>
        <taxon>Archosauria</taxon>
        <taxon>Dinosauria</taxon>
        <taxon>Saurischia</taxon>
        <taxon>Theropoda</taxon>
        <taxon>Coelurosauria</taxon>
        <taxon>Aves</taxon>
        <taxon>Neognathae</taxon>
        <taxon>Neoaves</taxon>
        <taxon>Telluraves</taxon>
        <taxon>Coraciimorphae</taxon>
        <taxon>Bucerotiformes</taxon>
        <taxon>Bucerotidae</taxon>
        <taxon>Buceros</taxon>
    </lineage>
</organism>
<feature type="non-terminal residue" evidence="2">
    <location>
        <position position="133"/>
    </location>
</feature>
<sequence length="133" mass="14623">KTPVPPKVLENGKDEPATSERYQNAGDHALKTKSPVKKEDTLQKARDELAEEVAKAVMSESPQSNEGKGMALEDLISSLAFNPFLTRNQIPRTPENLLTEIRSSWRKAVETEGSLDMELGSTEVMTEEAPVDA</sequence>
<dbReference type="EMBL" id="KL534197">
    <property type="protein sequence ID" value="KFO93814.1"/>
    <property type="molecule type" value="Genomic_DNA"/>
</dbReference>
<name>A0A091HEC1_BUCRH</name>